<dbReference type="EMBL" id="JBGEWD010000001">
    <property type="protein sequence ID" value="MEY7998779.1"/>
    <property type="molecule type" value="Genomic_DNA"/>
</dbReference>
<evidence type="ECO:0000256" key="3">
    <source>
        <dbReference type="ARBA" id="ARBA00023163"/>
    </source>
</evidence>
<dbReference type="RefSeq" id="WP_369702667.1">
    <property type="nucleotide sequence ID" value="NZ_JBGEWD010000001.1"/>
</dbReference>
<dbReference type="SUPFAM" id="SSF46785">
    <property type="entry name" value="Winged helix' DNA-binding domain"/>
    <property type="match status" value="1"/>
</dbReference>
<dbReference type="Pfam" id="PF01614">
    <property type="entry name" value="IclR_C"/>
    <property type="match status" value="1"/>
</dbReference>
<comment type="caution">
    <text evidence="6">The sequence shown here is derived from an EMBL/GenBank/DDBJ whole genome shotgun (WGS) entry which is preliminary data.</text>
</comment>
<accession>A0ABV4BJ10</accession>
<dbReference type="SUPFAM" id="SSF55781">
    <property type="entry name" value="GAF domain-like"/>
    <property type="match status" value="1"/>
</dbReference>
<evidence type="ECO:0000256" key="2">
    <source>
        <dbReference type="ARBA" id="ARBA00023125"/>
    </source>
</evidence>
<feature type="domain" description="HTH iclR-type" evidence="4">
    <location>
        <begin position="3"/>
        <end position="65"/>
    </location>
</feature>
<evidence type="ECO:0000259" key="4">
    <source>
        <dbReference type="PROSITE" id="PS51077"/>
    </source>
</evidence>
<evidence type="ECO:0000256" key="1">
    <source>
        <dbReference type="ARBA" id="ARBA00023015"/>
    </source>
</evidence>
<dbReference type="InterPro" id="IPR005471">
    <property type="entry name" value="Tscrpt_reg_IclR_N"/>
</dbReference>
<dbReference type="InterPro" id="IPR036390">
    <property type="entry name" value="WH_DNA-bd_sf"/>
</dbReference>
<dbReference type="PANTHER" id="PTHR30136">
    <property type="entry name" value="HELIX-TURN-HELIX TRANSCRIPTIONAL REGULATOR, ICLR FAMILY"/>
    <property type="match status" value="1"/>
</dbReference>
<dbReference type="InterPro" id="IPR036388">
    <property type="entry name" value="WH-like_DNA-bd_sf"/>
</dbReference>
<organism evidence="6 7">
    <name type="scientific">Clostridium moutaii</name>
    <dbReference type="NCBI Taxonomy" id="3240932"/>
    <lineage>
        <taxon>Bacteria</taxon>
        <taxon>Bacillati</taxon>
        <taxon>Bacillota</taxon>
        <taxon>Clostridia</taxon>
        <taxon>Eubacteriales</taxon>
        <taxon>Clostridiaceae</taxon>
        <taxon>Clostridium</taxon>
    </lineage>
</organism>
<keyword evidence="1" id="KW-0805">Transcription regulation</keyword>
<dbReference type="Gene3D" id="1.10.10.10">
    <property type="entry name" value="Winged helix-like DNA-binding domain superfamily/Winged helix DNA-binding domain"/>
    <property type="match status" value="1"/>
</dbReference>
<dbReference type="PANTHER" id="PTHR30136:SF24">
    <property type="entry name" value="HTH-TYPE TRANSCRIPTIONAL REPRESSOR ALLR"/>
    <property type="match status" value="1"/>
</dbReference>
<dbReference type="Gene3D" id="3.30.450.40">
    <property type="match status" value="1"/>
</dbReference>
<dbReference type="InterPro" id="IPR014757">
    <property type="entry name" value="Tscrpt_reg_IclR_C"/>
</dbReference>
<keyword evidence="2" id="KW-0238">DNA-binding</keyword>
<keyword evidence="7" id="KW-1185">Reference proteome</keyword>
<protein>
    <submittedName>
        <fullName evidence="6">IclR family transcriptional regulator</fullName>
    </submittedName>
</protein>
<reference evidence="6 7" key="1">
    <citation type="submission" date="2024-08" db="EMBL/GenBank/DDBJ databases">
        <title>Clostridium lapicellarii sp. nov., and Clostridium renhuaiense sp. nov., two species isolated from the mud in a fermentation cellar used for producing sauce-flavour Chinese liquors.</title>
        <authorList>
            <person name="Yang F."/>
            <person name="Wang H."/>
            <person name="Chen L.Q."/>
            <person name="Zhou N."/>
            <person name="Lu J.J."/>
            <person name="Pu X.X."/>
            <person name="Wan B."/>
            <person name="Wang L."/>
            <person name="Liu S.J."/>
        </authorList>
    </citation>
    <scope>NUCLEOTIDE SEQUENCE [LARGE SCALE GENOMIC DNA]</scope>
    <source>
        <strain evidence="6 7">MT-5</strain>
    </source>
</reference>
<dbReference type="Proteomes" id="UP001564657">
    <property type="component" value="Unassembled WGS sequence"/>
</dbReference>
<name>A0ABV4BJ10_9CLOT</name>
<evidence type="ECO:0000259" key="5">
    <source>
        <dbReference type="PROSITE" id="PS51078"/>
    </source>
</evidence>
<dbReference type="PROSITE" id="PS51077">
    <property type="entry name" value="HTH_ICLR"/>
    <property type="match status" value="1"/>
</dbReference>
<dbReference type="Pfam" id="PF09339">
    <property type="entry name" value="HTH_IclR"/>
    <property type="match status" value="1"/>
</dbReference>
<feature type="domain" description="IclR-ED" evidence="5">
    <location>
        <begin position="66"/>
        <end position="250"/>
    </location>
</feature>
<dbReference type="InterPro" id="IPR029016">
    <property type="entry name" value="GAF-like_dom_sf"/>
</dbReference>
<dbReference type="PROSITE" id="PS51078">
    <property type="entry name" value="ICLR_ED"/>
    <property type="match status" value="1"/>
</dbReference>
<sequence length="250" mass="28209">MTHKPTERVLNILNFLSISPKKLTLTEISEAINVPKSTLYPIMQTMLERNFVSLEKNSLKYSIGISAFCIGTSLYSRNKYMIEFIQKIMKDIVGNIDETCQMGVLDGNNVLYVLKEDPVKDMDIRLISRVGKRIPAYCTALGKALLSQHKIEEIKSLYPDGLKAITKNTITDFNVLENQLKKIRETNVALEVEEVTKFLRCYAVPLTSKGRIMGAVSISIPTFRATEEKNKLAVELLLKAKEKIDSVNFG</sequence>
<gene>
    <name evidence="6" type="ORF">AB8U03_00970</name>
</gene>
<keyword evidence="3" id="KW-0804">Transcription</keyword>
<dbReference type="InterPro" id="IPR050707">
    <property type="entry name" value="HTH_MetabolicPath_Reg"/>
</dbReference>
<proteinExistence type="predicted"/>
<dbReference type="SMART" id="SM00346">
    <property type="entry name" value="HTH_ICLR"/>
    <property type="match status" value="1"/>
</dbReference>
<evidence type="ECO:0000313" key="7">
    <source>
        <dbReference type="Proteomes" id="UP001564657"/>
    </source>
</evidence>
<evidence type="ECO:0000313" key="6">
    <source>
        <dbReference type="EMBL" id="MEY7998779.1"/>
    </source>
</evidence>